<evidence type="ECO:0000313" key="2">
    <source>
        <dbReference type="Proteomes" id="UP001608902"/>
    </source>
</evidence>
<gene>
    <name evidence="1" type="ORF">AB6A40_010907</name>
</gene>
<dbReference type="EMBL" id="JBGFUD010015822">
    <property type="protein sequence ID" value="MFH4984198.1"/>
    <property type="molecule type" value="Genomic_DNA"/>
</dbReference>
<accession>A0ABD6EWQ5</accession>
<organism evidence="1 2">
    <name type="scientific">Gnathostoma spinigerum</name>
    <dbReference type="NCBI Taxonomy" id="75299"/>
    <lineage>
        <taxon>Eukaryota</taxon>
        <taxon>Metazoa</taxon>
        <taxon>Ecdysozoa</taxon>
        <taxon>Nematoda</taxon>
        <taxon>Chromadorea</taxon>
        <taxon>Rhabditida</taxon>
        <taxon>Spirurina</taxon>
        <taxon>Gnathostomatomorpha</taxon>
        <taxon>Gnathostomatoidea</taxon>
        <taxon>Gnathostomatidae</taxon>
        <taxon>Gnathostoma</taxon>
    </lineage>
</organism>
<dbReference type="Proteomes" id="UP001608902">
    <property type="component" value="Unassembled WGS sequence"/>
</dbReference>
<keyword evidence="2" id="KW-1185">Reference proteome</keyword>
<protein>
    <submittedName>
        <fullName evidence="1">Uncharacterized protein</fullName>
    </submittedName>
</protein>
<reference evidence="1 2" key="1">
    <citation type="submission" date="2024-08" db="EMBL/GenBank/DDBJ databases">
        <title>Gnathostoma spinigerum genome.</title>
        <authorList>
            <person name="Gonzalez-Bertolin B."/>
            <person name="Monzon S."/>
            <person name="Zaballos A."/>
            <person name="Jimenez P."/>
            <person name="Dekumyoy P."/>
            <person name="Varona S."/>
            <person name="Cuesta I."/>
            <person name="Sumanam S."/>
            <person name="Adisakwattana P."/>
            <person name="Gasser R.B."/>
            <person name="Hernandez-Gonzalez A."/>
            <person name="Young N.D."/>
            <person name="Perteguer M.J."/>
        </authorList>
    </citation>
    <scope>NUCLEOTIDE SEQUENCE [LARGE SCALE GENOMIC DNA]</scope>
    <source>
        <strain evidence="1">AL3</strain>
        <tissue evidence="1">Liver</tissue>
    </source>
</reference>
<name>A0ABD6EWQ5_9BILA</name>
<sequence length="111" mass="12410">MSSDTAGFEAIIFRFRQPLIATVGDLEKAFLHIQPHPTDRDITRFHWVDNSSAPISDDSLVVTYRFCRVLVGAISSRLLLAGAIRHHLTQSNSSLAPECTARPKKYSTQQN</sequence>
<dbReference type="AlphaFoldDB" id="A0ABD6EWQ5"/>
<evidence type="ECO:0000313" key="1">
    <source>
        <dbReference type="EMBL" id="MFH4984198.1"/>
    </source>
</evidence>
<proteinExistence type="predicted"/>
<comment type="caution">
    <text evidence="1">The sequence shown here is derived from an EMBL/GenBank/DDBJ whole genome shotgun (WGS) entry which is preliminary data.</text>
</comment>